<feature type="compositionally biased region" description="Basic and acidic residues" evidence="1">
    <location>
        <begin position="1"/>
        <end position="21"/>
    </location>
</feature>
<evidence type="ECO:0000313" key="3">
    <source>
        <dbReference type="Proteomes" id="UP000249134"/>
    </source>
</evidence>
<feature type="region of interest" description="Disordered" evidence="1">
    <location>
        <begin position="1"/>
        <end position="42"/>
    </location>
</feature>
<gene>
    <name evidence="2" type="ORF">NCTC4824_02881</name>
</gene>
<sequence>MSEKEQTKDNDSVEQDLKVEMGMDIEPQRATNEKDPEKTNKK</sequence>
<reference evidence="2 3" key="1">
    <citation type="submission" date="2018-06" db="EMBL/GenBank/DDBJ databases">
        <authorList>
            <consortium name="Pathogen Informatics"/>
            <person name="Doyle S."/>
        </authorList>
    </citation>
    <scope>NUCLEOTIDE SEQUENCE [LARGE SCALE GENOMIC DNA]</scope>
    <source>
        <strain evidence="2 3">NCTC4824</strain>
    </source>
</reference>
<feature type="compositionally biased region" description="Basic and acidic residues" evidence="1">
    <location>
        <begin position="31"/>
        <end position="42"/>
    </location>
</feature>
<evidence type="ECO:0000313" key="2">
    <source>
        <dbReference type="EMBL" id="SQI60662.1"/>
    </source>
</evidence>
<organism evidence="2 3">
    <name type="scientific">Lederbergia lenta</name>
    <name type="common">Bacillus lentus</name>
    <dbReference type="NCBI Taxonomy" id="1467"/>
    <lineage>
        <taxon>Bacteria</taxon>
        <taxon>Bacillati</taxon>
        <taxon>Bacillota</taxon>
        <taxon>Bacilli</taxon>
        <taxon>Bacillales</taxon>
        <taxon>Bacillaceae</taxon>
        <taxon>Lederbergia</taxon>
    </lineage>
</organism>
<dbReference type="AlphaFoldDB" id="A0A2X4WPP4"/>
<protein>
    <submittedName>
        <fullName evidence="2">Uncharacterized protein</fullName>
    </submittedName>
</protein>
<dbReference type="KEGG" id="blen:NCTC4824_02881"/>
<dbReference type="EMBL" id="LS483476">
    <property type="protein sequence ID" value="SQI60662.1"/>
    <property type="molecule type" value="Genomic_DNA"/>
</dbReference>
<accession>A0A2X4WPP4</accession>
<keyword evidence="3" id="KW-1185">Reference proteome</keyword>
<name>A0A2X4WPP4_LEDLE</name>
<dbReference type="RefSeq" id="WP_111703498.1">
    <property type="nucleotide sequence ID" value="NZ_CBCSGM010000001.1"/>
</dbReference>
<evidence type="ECO:0000256" key="1">
    <source>
        <dbReference type="SAM" id="MobiDB-lite"/>
    </source>
</evidence>
<dbReference type="Proteomes" id="UP000249134">
    <property type="component" value="Chromosome 1"/>
</dbReference>
<dbReference type="STRING" id="1348624.GCA_001591545_01929"/>
<proteinExistence type="predicted"/>